<organism evidence="1">
    <name type="scientific">marine metagenome</name>
    <dbReference type="NCBI Taxonomy" id="408172"/>
    <lineage>
        <taxon>unclassified sequences</taxon>
        <taxon>metagenomes</taxon>
        <taxon>ecological metagenomes</taxon>
    </lineage>
</organism>
<evidence type="ECO:0000313" key="1">
    <source>
        <dbReference type="EMBL" id="SVE41483.1"/>
    </source>
</evidence>
<reference evidence="1" key="1">
    <citation type="submission" date="2018-05" db="EMBL/GenBank/DDBJ databases">
        <authorList>
            <person name="Lanie J.A."/>
            <person name="Ng W.-L."/>
            <person name="Kazmierczak K.M."/>
            <person name="Andrzejewski T.M."/>
            <person name="Davidsen T.M."/>
            <person name="Wayne K.J."/>
            <person name="Tettelin H."/>
            <person name="Glass J.I."/>
            <person name="Rusch D."/>
            <person name="Podicherti R."/>
            <person name="Tsui H.-C.T."/>
            <person name="Winkler M.E."/>
        </authorList>
    </citation>
    <scope>NUCLEOTIDE SEQUENCE</scope>
</reference>
<accession>A0A383DAY9</accession>
<name>A0A383DAY9_9ZZZZ</name>
<sequence length="38" mass="4355">MQNTLLSATAYVYSHFHDPTLKESLGNQPHIIHLPNHE</sequence>
<gene>
    <name evidence="1" type="ORF">METZ01_LOCUS494337</name>
</gene>
<dbReference type="EMBL" id="UINC01215678">
    <property type="protein sequence ID" value="SVE41483.1"/>
    <property type="molecule type" value="Genomic_DNA"/>
</dbReference>
<dbReference type="AlphaFoldDB" id="A0A383DAY9"/>
<proteinExistence type="predicted"/>
<protein>
    <submittedName>
        <fullName evidence="1">Uncharacterized protein</fullName>
    </submittedName>
</protein>